<feature type="domain" description="RING-type" evidence="10">
    <location>
        <begin position="484"/>
        <end position="525"/>
    </location>
</feature>
<dbReference type="OrthoDB" id="6537702at2759"/>
<keyword evidence="5" id="KW-0805">Transcription regulation</keyword>
<dbReference type="SUPFAM" id="SSF57850">
    <property type="entry name" value="RING/U-box"/>
    <property type="match status" value="1"/>
</dbReference>
<feature type="non-terminal residue" evidence="12">
    <location>
        <position position="1"/>
    </location>
</feature>
<dbReference type="PANTHER" id="PTHR46179">
    <property type="entry name" value="ZINC FINGER PROTEIN"/>
    <property type="match status" value="1"/>
</dbReference>
<organism evidence="12">
    <name type="scientific">Medioppia subpectinata</name>
    <dbReference type="NCBI Taxonomy" id="1979941"/>
    <lineage>
        <taxon>Eukaryota</taxon>
        <taxon>Metazoa</taxon>
        <taxon>Ecdysozoa</taxon>
        <taxon>Arthropoda</taxon>
        <taxon>Chelicerata</taxon>
        <taxon>Arachnida</taxon>
        <taxon>Acari</taxon>
        <taxon>Acariformes</taxon>
        <taxon>Sarcoptiformes</taxon>
        <taxon>Oribatida</taxon>
        <taxon>Brachypylina</taxon>
        <taxon>Oppioidea</taxon>
        <taxon>Oppiidae</taxon>
        <taxon>Medioppia</taxon>
    </lineage>
</organism>
<evidence type="ECO:0000256" key="7">
    <source>
        <dbReference type="ARBA" id="ARBA00023242"/>
    </source>
</evidence>
<dbReference type="SMART" id="SM00184">
    <property type="entry name" value="RING"/>
    <property type="match status" value="1"/>
</dbReference>
<dbReference type="PANTHER" id="PTHR46179:SF13">
    <property type="entry name" value="C2H2-TYPE DOMAIN-CONTAINING PROTEIN"/>
    <property type="match status" value="1"/>
</dbReference>
<evidence type="ECO:0000259" key="10">
    <source>
        <dbReference type="PROSITE" id="PS50089"/>
    </source>
</evidence>
<evidence type="ECO:0000256" key="8">
    <source>
        <dbReference type="PROSITE-ProRule" id="PRU00042"/>
    </source>
</evidence>
<evidence type="ECO:0000256" key="1">
    <source>
        <dbReference type="ARBA" id="ARBA00004123"/>
    </source>
</evidence>
<feature type="domain" description="C2H2-type" evidence="11">
    <location>
        <begin position="220"/>
        <end position="250"/>
    </location>
</feature>
<feature type="domain" description="C2H2-type" evidence="11">
    <location>
        <begin position="358"/>
        <end position="387"/>
    </location>
</feature>
<dbReference type="GO" id="GO:0005634">
    <property type="term" value="C:nucleus"/>
    <property type="evidence" value="ECO:0007669"/>
    <property type="project" value="UniProtKB-SubCell"/>
</dbReference>
<feature type="domain" description="C2H2-type" evidence="11">
    <location>
        <begin position="327"/>
        <end position="357"/>
    </location>
</feature>
<keyword evidence="3 8" id="KW-0863">Zinc-finger</keyword>
<feature type="coiled-coil region" evidence="9">
    <location>
        <begin position="614"/>
        <end position="666"/>
    </location>
</feature>
<feature type="domain" description="C2H2-type" evidence="11">
    <location>
        <begin position="35"/>
        <end position="60"/>
    </location>
</feature>
<comment type="subcellular location">
    <subcellularLocation>
        <location evidence="1">Nucleus</location>
    </subcellularLocation>
</comment>
<evidence type="ECO:0000256" key="9">
    <source>
        <dbReference type="SAM" id="Coils"/>
    </source>
</evidence>
<feature type="domain" description="C2H2-type" evidence="11">
    <location>
        <begin position="129"/>
        <end position="159"/>
    </location>
</feature>
<dbReference type="Gene3D" id="3.30.160.60">
    <property type="entry name" value="Classic Zinc Finger"/>
    <property type="match status" value="10"/>
</dbReference>
<evidence type="ECO:0000256" key="6">
    <source>
        <dbReference type="ARBA" id="ARBA00023163"/>
    </source>
</evidence>
<dbReference type="GO" id="GO:0006357">
    <property type="term" value="P:regulation of transcription by RNA polymerase II"/>
    <property type="evidence" value="ECO:0007669"/>
    <property type="project" value="TreeGrafter"/>
</dbReference>
<dbReference type="GO" id="GO:0008270">
    <property type="term" value="F:zinc ion binding"/>
    <property type="evidence" value="ECO:0007669"/>
    <property type="project" value="UniProtKB-KW"/>
</dbReference>
<dbReference type="AlphaFoldDB" id="A0A7R9KJ37"/>
<dbReference type="InterPro" id="IPR013083">
    <property type="entry name" value="Znf_RING/FYVE/PHD"/>
</dbReference>
<dbReference type="SUPFAM" id="SSF49599">
    <property type="entry name" value="TRAF domain-like"/>
    <property type="match status" value="1"/>
</dbReference>
<dbReference type="PROSITE" id="PS50157">
    <property type="entry name" value="ZINC_FINGER_C2H2_2"/>
    <property type="match status" value="12"/>
</dbReference>
<keyword evidence="2" id="KW-0479">Metal-binding</keyword>
<evidence type="ECO:0000256" key="2">
    <source>
        <dbReference type="ARBA" id="ARBA00022723"/>
    </source>
</evidence>
<evidence type="ECO:0000256" key="3">
    <source>
        <dbReference type="ARBA" id="ARBA00022771"/>
    </source>
</evidence>
<name>A0A7R9KJ37_9ACAR</name>
<dbReference type="SMART" id="SM00355">
    <property type="entry name" value="ZnF_C2H2"/>
    <property type="match status" value="14"/>
</dbReference>
<dbReference type="Gene3D" id="3.30.40.10">
    <property type="entry name" value="Zinc/RING finger domain, C3HC4 (zinc finger)"/>
    <property type="match status" value="1"/>
</dbReference>
<feature type="domain" description="C2H2-type" evidence="11">
    <location>
        <begin position="5"/>
        <end position="34"/>
    </location>
</feature>
<dbReference type="SUPFAM" id="SSF57667">
    <property type="entry name" value="beta-beta-alpha zinc fingers"/>
    <property type="match status" value="7"/>
</dbReference>
<dbReference type="InterPro" id="IPR051061">
    <property type="entry name" value="Zinc_finger_trans_reg"/>
</dbReference>
<dbReference type="PROSITE" id="PS00518">
    <property type="entry name" value="ZF_RING_1"/>
    <property type="match status" value="1"/>
</dbReference>
<feature type="domain" description="C2H2-type" evidence="11">
    <location>
        <begin position="159"/>
        <end position="189"/>
    </location>
</feature>
<keyword evidence="13" id="KW-1185">Reference proteome</keyword>
<keyword evidence="4" id="KW-0862">Zinc</keyword>
<evidence type="ECO:0000256" key="5">
    <source>
        <dbReference type="ARBA" id="ARBA00023015"/>
    </source>
</evidence>
<dbReference type="Pfam" id="PF00097">
    <property type="entry name" value="zf-C3HC4"/>
    <property type="match status" value="1"/>
</dbReference>
<feature type="domain" description="C2H2-type" evidence="11">
    <location>
        <begin position="388"/>
        <end position="417"/>
    </location>
</feature>
<proteinExistence type="predicted"/>
<dbReference type="InterPro" id="IPR013087">
    <property type="entry name" value="Znf_C2H2_type"/>
</dbReference>
<sequence length="784" mass="92949">MDKILRCFWPKCDYKTKYKHHLNAHQLVHSDLRPFKCDFDNCNKSFKSELKLNNHNNHVHIKRFVCDCSECGKVLKSKSNLIRHKVLVHSYPDKSHTYFNCFWPKCQFKTTTESMLITHQLKHSDIKQFKCDFNNCNKLYKYKHHLDRHQNSTHFNKKYVCDFNECYKTFTENKSLIRHKNRVHLNERKFKCNEENCDKIFKSKQTLLRHKSCHLGEKTFHCYFKGCIESFKYRSQLSKHSNNVHNIDIPFVCGFSECDKVYKSKYNLIRHNLTVHSYLDKNNVYFQCFWPKCQFKAITKSMLKEHQLKHSAIKQFKCDFDNCNKKYVCDFNECYKTFTENKSLIRHKNSVHLNKRKFKCNEQNCDKIFQSKQHLLHHRRCHSGEKPFHCHFNGCNKSFAYKQHFKVHKNRHLDIKNHKCYYDNCSQQFVTRSELKRHIMRVHRWILRLNDCPDSCVDNTDADEKRTGLDKIVESLSLADYFKCRICLQVLNKTLVTRCGHTFCHECLNEWLSRSQTTKECFECRQPLATRKRARNQTISDNEAIIGGNDFVNSNPLIDEIIGKLKIRCDYEWNGCPEVCPLESLSTHLKTCQHKLCQTCGLSVGLVKDDHNCIEGLKTDRNEWQTKCNEKDREFDIKTKEMETKIKELETKLEKCEKKSRHLEMKYKQSISGALHKELVQKCKDLETSAKTSTVVAKQEIPLAVIPKSLFFGKYETNVGSIEFQKYDRSLRCIIIELRDVLNETFVSQLYKKCVANNNVNVKYEIISPDTAQLMLEKAKNGIN</sequence>
<keyword evidence="6" id="KW-0804">Transcription</keyword>
<evidence type="ECO:0000313" key="13">
    <source>
        <dbReference type="Proteomes" id="UP000759131"/>
    </source>
</evidence>
<feature type="domain" description="C2H2-type" evidence="11">
    <location>
        <begin position="190"/>
        <end position="219"/>
    </location>
</feature>
<feature type="domain" description="C2H2-type" evidence="11">
    <location>
        <begin position="251"/>
        <end position="277"/>
    </location>
</feature>
<dbReference type="Proteomes" id="UP000759131">
    <property type="component" value="Unassembled WGS sequence"/>
</dbReference>
<keyword evidence="7" id="KW-0539">Nucleus</keyword>
<dbReference type="InterPro" id="IPR018957">
    <property type="entry name" value="Znf_C3HC4_RING-type"/>
</dbReference>
<accession>A0A7R9KJ37</accession>
<dbReference type="PROSITE" id="PS00028">
    <property type="entry name" value="ZINC_FINGER_C2H2_1"/>
    <property type="match status" value="11"/>
</dbReference>
<dbReference type="InterPro" id="IPR017907">
    <property type="entry name" value="Znf_RING_CS"/>
</dbReference>
<feature type="domain" description="C2H2-type" evidence="11">
    <location>
        <begin position="418"/>
        <end position="443"/>
    </location>
</feature>
<reference evidence="12" key="1">
    <citation type="submission" date="2020-11" db="EMBL/GenBank/DDBJ databases">
        <authorList>
            <person name="Tran Van P."/>
        </authorList>
    </citation>
    <scope>NUCLEOTIDE SEQUENCE</scope>
</reference>
<evidence type="ECO:0000256" key="4">
    <source>
        <dbReference type="ARBA" id="ARBA00022833"/>
    </source>
</evidence>
<dbReference type="PROSITE" id="PS50089">
    <property type="entry name" value="ZF_RING_2"/>
    <property type="match status" value="1"/>
</dbReference>
<dbReference type="InterPro" id="IPR001841">
    <property type="entry name" value="Znf_RING"/>
</dbReference>
<gene>
    <name evidence="12" type="ORF">OSB1V03_LOCUS3301</name>
</gene>
<dbReference type="InterPro" id="IPR036236">
    <property type="entry name" value="Znf_C2H2_sf"/>
</dbReference>
<evidence type="ECO:0000259" key="11">
    <source>
        <dbReference type="PROSITE" id="PS50157"/>
    </source>
</evidence>
<dbReference type="EMBL" id="CAJPIZ010001311">
    <property type="protein sequence ID" value="CAG2103268.1"/>
    <property type="molecule type" value="Genomic_DNA"/>
</dbReference>
<evidence type="ECO:0000313" key="12">
    <source>
        <dbReference type="EMBL" id="CAD7622838.1"/>
    </source>
</evidence>
<keyword evidence="9" id="KW-0175">Coiled coil</keyword>
<protein>
    <submittedName>
        <fullName evidence="12">Uncharacterized protein</fullName>
    </submittedName>
</protein>
<dbReference type="EMBL" id="OC855886">
    <property type="protein sequence ID" value="CAD7622838.1"/>
    <property type="molecule type" value="Genomic_DNA"/>
</dbReference>
<feature type="domain" description="C2H2-type" evidence="11">
    <location>
        <begin position="64"/>
        <end position="94"/>
    </location>
</feature>
<dbReference type="Pfam" id="PF00096">
    <property type="entry name" value="zf-C2H2"/>
    <property type="match status" value="2"/>
</dbReference>